<name>A0A1B3ZEJ6_9SPHN</name>
<reference evidence="10 11" key="1">
    <citation type="submission" date="2016-01" db="EMBL/GenBank/DDBJ databases">
        <title>Complete genome and mega plasmid sequence of Sphingomonas panacis DCY99 elicits systemic resistance in rice to Xanthomonas oryzae.</title>
        <authorList>
            <person name="Kim Y.J."/>
            <person name="Yang D.C."/>
            <person name="Sing P."/>
        </authorList>
    </citation>
    <scope>NUCLEOTIDE SEQUENCE [LARGE SCALE GENOMIC DNA]</scope>
    <source>
        <strain evidence="10 11">DCY99</strain>
    </source>
</reference>
<dbReference type="AlphaFoldDB" id="A0A1B3ZEJ6"/>
<evidence type="ECO:0000256" key="2">
    <source>
        <dbReference type="ARBA" id="ARBA00009347"/>
    </source>
</evidence>
<feature type="domain" description="Acyl-CoA dehydrogenase/oxidase N-terminal" evidence="9">
    <location>
        <begin position="30"/>
        <end position="132"/>
    </location>
</feature>
<evidence type="ECO:0000256" key="3">
    <source>
        <dbReference type="ARBA" id="ARBA00022630"/>
    </source>
</evidence>
<accession>A0A1B3ZEJ6</accession>
<dbReference type="InterPro" id="IPR013786">
    <property type="entry name" value="AcylCoA_DH/ox_N"/>
</dbReference>
<protein>
    <recommendedName>
        <fullName evidence="12">Acyl-CoA dehydrogenase</fullName>
    </recommendedName>
</protein>
<proteinExistence type="inferred from homology"/>
<dbReference type="GO" id="GO:0050660">
    <property type="term" value="F:flavin adenine dinucleotide binding"/>
    <property type="evidence" value="ECO:0007669"/>
    <property type="project" value="InterPro"/>
</dbReference>
<dbReference type="SUPFAM" id="SSF56645">
    <property type="entry name" value="Acyl-CoA dehydrogenase NM domain-like"/>
    <property type="match status" value="1"/>
</dbReference>
<dbReference type="Pfam" id="PF00441">
    <property type="entry name" value="Acyl-CoA_dh_1"/>
    <property type="match status" value="1"/>
</dbReference>
<organism evidence="10 11">
    <name type="scientific">Sphingomonas panacis</name>
    <dbReference type="NCBI Taxonomy" id="1560345"/>
    <lineage>
        <taxon>Bacteria</taxon>
        <taxon>Pseudomonadati</taxon>
        <taxon>Pseudomonadota</taxon>
        <taxon>Alphaproteobacteria</taxon>
        <taxon>Sphingomonadales</taxon>
        <taxon>Sphingomonadaceae</taxon>
        <taxon>Sphingomonas</taxon>
    </lineage>
</organism>
<dbReference type="InterPro" id="IPR036250">
    <property type="entry name" value="AcylCo_DH-like_C"/>
</dbReference>
<evidence type="ECO:0000256" key="4">
    <source>
        <dbReference type="ARBA" id="ARBA00022827"/>
    </source>
</evidence>
<evidence type="ECO:0000256" key="1">
    <source>
        <dbReference type="ARBA" id="ARBA00001974"/>
    </source>
</evidence>
<dbReference type="Gene3D" id="2.40.110.10">
    <property type="entry name" value="Butyryl-CoA Dehydrogenase, subunit A, domain 2"/>
    <property type="match status" value="1"/>
</dbReference>
<dbReference type="Proteomes" id="UP000094256">
    <property type="component" value="Chromosome"/>
</dbReference>
<dbReference type="PANTHER" id="PTHR43884">
    <property type="entry name" value="ACYL-COA DEHYDROGENASE"/>
    <property type="match status" value="1"/>
</dbReference>
<evidence type="ECO:0008006" key="12">
    <source>
        <dbReference type="Google" id="ProtNLM"/>
    </source>
</evidence>
<keyword evidence="11" id="KW-1185">Reference proteome</keyword>
<dbReference type="Gene3D" id="1.20.140.10">
    <property type="entry name" value="Butyryl-CoA Dehydrogenase, subunit A, domain 3"/>
    <property type="match status" value="1"/>
</dbReference>
<dbReference type="PANTHER" id="PTHR43884:SF12">
    <property type="entry name" value="ISOVALERYL-COA DEHYDROGENASE, MITOCHONDRIAL-RELATED"/>
    <property type="match status" value="1"/>
</dbReference>
<evidence type="ECO:0000259" key="9">
    <source>
        <dbReference type="Pfam" id="PF02771"/>
    </source>
</evidence>
<dbReference type="InterPro" id="IPR006091">
    <property type="entry name" value="Acyl-CoA_Oxase/DH_mid-dom"/>
</dbReference>
<dbReference type="STRING" id="1560345.AWL63_19720"/>
<comment type="similarity">
    <text evidence="2 6">Belongs to the acyl-CoA dehydrogenase family.</text>
</comment>
<dbReference type="Pfam" id="PF02770">
    <property type="entry name" value="Acyl-CoA_dh_M"/>
    <property type="match status" value="1"/>
</dbReference>
<dbReference type="KEGG" id="span:AWL63_19720"/>
<evidence type="ECO:0000259" key="8">
    <source>
        <dbReference type="Pfam" id="PF02770"/>
    </source>
</evidence>
<dbReference type="GO" id="GO:0003995">
    <property type="term" value="F:acyl-CoA dehydrogenase activity"/>
    <property type="evidence" value="ECO:0007669"/>
    <property type="project" value="TreeGrafter"/>
</dbReference>
<keyword evidence="4 6" id="KW-0274">FAD</keyword>
<dbReference type="InterPro" id="IPR037069">
    <property type="entry name" value="AcylCoA_DH/ox_N_sf"/>
</dbReference>
<dbReference type="SUPFAM" id="SSF47203">
    <property type="entry name" value="Acyl-CoA dehydrogenase C-terminal domain-like"/>
    <property type="match status" value="1"/>
</dbReference>
<sequence length="397" mass="44233">MLCPYDAGRTAGDLKAIMEWMAMSKVIDLDKFREFFLTEVEEAYPEVERTDSLPEAIHKRAAEIGCYRLTLPVEYGGYGMSVTEYLPYLEASAEGPGVGRMLVHTTNGIWRPVHNFGNAEQRALLPKMGAGETVIAFALTEMTGGTGRDLKSVARREGDTWRLSGEKHLITWADRADWFLIVAATDDGSAKDSLTAFLIPRDIEGFEIDATQHTMGLHGTGHAFLRYKDMVVPDKYRLGEVGQGLEVALFFLDYSRVSLSTTMVGLAKRALDESVKFAKRRVTFGKPIATRAQMQTHLAMMHADIEAARYLVRHAAKLCEDGKDFTPQAATAKLFNLNMVGRVTDLALRVHGGWGYTREAPIERIYRDARGYWFEEGTAEIQQLVVARHVLETSAAA</sequence>
<evidence type="ECO:0000313" key="10">
    <source>
        <dbReference type="EMBL" id="AOH85850.1"/>
    </source>
</evidence>
<dbReference type="Pfam" id="PF02771">
    <property type="entry name" value="Acyl-CoA_dh_N"/>
    <property type="match status" value="1"/>
</dbReference>
<dbReference type="InterPro" id="IPR046373">
    <property type="entry name" value="Acyl-CoA_Oxase/DH_mid-dom_sf"/>
</dbReference>
<dbReference type="InterPro" id="IPR009100">
    <property type="entry name" value="AcylCoA_DH/oxidase_NM_dom_sf"/>
</dbReference>
<dbReference type="OrthoDB" id="9780544at2"/>
<comment type="cofactor">
    <cofactor evidence="1 6">
        <name>FAD</name>
        <dbReference type="ChEBI" id="CHEBI:57692"/>
    </cofactor>
</comment>
<evidence type="ECO:0000313" key="11">
    <source>
        <dbReference type="Proteomes" id="UP000094256"/>
    </source>
</evidence>
<dbReference type="FunFam" id="1.20.140.10:FF:000001">
    <property type="entry name" value="Acyl-CoA dehydrogenase"/>
    <property type="match status" value="1"/>
</dbReference>
<dbReference type="EMBL" id="CP014168">
    <property type="protein sequence ID" value="AOH85850.1"/>
    <property type="molecule type" value="Genomic_DNA"/>
</dbReference>
<dbReference type="Gene3D" id="1.10.540.10">
    <property type="entry name" value="Acyl-CoA dehydrogenase/oxidase, N-terminal domain"/>
    <property type="match status" value="1"/>
</dbReference>
<keyword evidence="3 6" id="KW-0285">Flavoprotein</keyword>
<feature type="domain" description="Acyl-CoA dehydrogenase/oxidase C-terminal" evidence="7">
    <location>
        <begin position="242"/>
        <end position="391"/>
    </location>
</feature>
<evidence type="ECO:0000256" key="5">
    <source>
        <dbReference type="ARBA" id="ARBA00023002"/>
    </source>
</evidence>
<gene>
    <name evidence="10" type="ORF">AWL63_19720</name>
</gene>
<dbReference type="InterPro" id="IPR009075">
    <property type="entry name" value="AcylCo_DH/oxidase_C"/>
</dbReference>
<keyword evidence="5 6" id="KW-0560">Oxidoreductase</keyword>
<evidence type="ECO:0000259" key="7">
    <source>
        <dbReference type="Pfam" id="PF00441"/>
    </source>
</evidence>
<evidence type="ECO:0000256" key="6">
    <source>
        <dbReference type="RuleBase" id="RU362125"/>
    </source>
</evidence>
<feature type="domain" description="Acyl-CoA oxidase/dehydrogenase middle" evidence="8">
    <location>
        <begin position="136"/>
        <end position="229"/>
    </location>
</feature>
<dbReference type="PIRSF" id="PIRSF016578">
    <property type="entry name" value="HsaA"/>
    <property type="match status" value="1"/>
</dbReference>